<dbReference type="InterPro" id="IPR000192">
    <property type="entry name" value="Aminotrans_V_dom"/>
</dbReference>
<evidence type="ECO:0000256" key="2">
    <source>
        <dbReference type="ARBA" id="ARBA00022898"/>
    </source>
</evidence>
<dbReference type="Gene3D" id="3.90.1150.10">
    <property type="entry name" value="Aspartate Aminotransferase, domain 1"/>
    <property type="match status" value="1"/>
</dbReference>
<dbReference type="EMBL" id="RFFH01000003">
    <property type="protein sequence ID" value="RMI33504.1"/>
    <property type="molecule type" value="Genomic_DNA"/>
</dbReference>
<protein>
    <submittedName>
        <fullName evidence="4">Aminotransferase class V-fold PLP-dependent enzyme</fullName>
    </submittedName>
</protein>
<keyword evidence="4" id="KW-0032">Aminotransferase</keyword>
<dbReference type="InterPro" id="IPR015424">
    <property type="entry name" value="PyrdxlP-dep_Trfase"/>
</dbReference>
<name>A0A3M2L809_9NOCA</name>
<evidence type="ECO:0000259" key="3">
    <source>
        <dbReference type="Pfam" id="PF00266"/>
    </source>
</evidence>
<evidence type="ECO:0000313" key="5">
    <source>
        <dbReference type="Proteomes" id="UP000279275"/>
    </source>
</evidence>
<comment type="caution">
    <text evidence="4">The sequence shown here is derived from an EMBL/GenBank/DDBJ whole genome shotgun (WGS) entry which is preliminary data.</text>
</comment>
<dbReference type="PANTHER" id="PTHR43586">
    <property type="entry name" value="CYSTEINE DESULFURASE"/>
    <property type="match status" value="1"/>
</dbReference>
<sequence>MVSPAAGGVRFPALETTAAVYLDSAATTQKPQPVIDAVHRYLSRETANAGRGSYAWSTRLAAEIEEIRSRAATFVGAGDPREIVFTAGATAAMNAVALAWGLGNLADGDDILYSPADHASTLAPWRRLQTILAGFGRRIRLVPYAVTALGEADLTDLAERIGPRSRLVVVTHLHHVFGAVTTLAELRPQLPPDVRVVFDCSQSGGHLPVDVRELGADFAIFAAHKMFGTPGTGLLYCAPRVHDQLAAFLPGGGFGADDPDRAPMPQRLEGGTADLPGILALGAALDVLDTLGRDRIAEHNRVLTRLLVDGLRRVRGVEFRPGPAYAPCEIGYGIVSFTLDGIGAADLGFVLAELGFLVRTGVHCVPGGDEESVRVSTHVYTTADDIGRFVAAVATIAQEVQQ</sequence>
<dbReference type="PANTHER" id="PTHR43586:SF8">
    <property type="entry name" value="CYSTEINE DESULFURASE 1, CHLOROPLASTIC"/>
    <property type="match status" value="1"/>
</dbReference>
<dbReference type="GO" id="GO:0008483">
    <property type="term" value="F:transaminase activity"/>
    <property type="evidence" value="ECO:0007669"/>
    <property type="project" value="UniProtKB-KW"/>
</dbReference>
<dbReference type="Pfam" id="PF00266">
    <property type="entry name" value="Aminotran_5"/>
    <property type="match status" value="1"/>
</dbReference>
<dbReference type="InterPro" id="IPR015422">
    <property type="entry name" value="PyrdxlP-dep_Trfase_small"/>
</dbReference>
<proteinExistence type="predicted"/>
<dbReference type="RefSeq" id="WP_122187702.1">
    <property type="nucleotide sequence ID" value="NZ_RFFH01000003.1"/>
</dbReference>
<gene>
    <name evidence="4" type="ORF">EBN03_10295</name>
</gene>
<dbReference type="AlphaFoldDB" id="A0A3M2L809"/>
<dbReference type="OrthoDB" id="9804366at2"/>
<reference evidence="4 5" key="1">
    <citation type="submission" date="2018-10" db="EMBL/GenBank/DDBJ databases">
        <title>Isolation from cow dung.</title>
        <authorList>
            <person name="Ling L."/>
        </authorList>
    </citation>
    <scope>NUCLEOTIDE SEQUENCE [LARGE SCALE GENOMIC DNA]</scope>
    <source>
        <strain evidence="4 5">NEAU-LL90</strain>
    </source>
</reference>
<accession>A0A3M2L809</accession>
<keyword evidence="4" id="KW-0808">Transferase</keyword>
<organism evidence="4 5">
    <name type="scientific">Nocardia stercoris</name>
    <dbReference type="NCBI Taxonomy" id="2483361"/>
    <lineage>
        <taxon>Bacteria</taxon>
        <taxon>Bacillati</taxon>
        <taxon>Actinomycetota</taxon>
        <taxon>Actinomycetes</taxon>
        <taxon>Mycobacteriales</taxon>
        <taxon>Nocardiaceae</taxon>
        <taxon>Nocardia</taxon>
    </lineage>
</organism>
<dbReference type="SUPFAM" id="SSF53383">
    <property type="entry name" value="PLP-dependent transferases"/>
    <property type="match status" value="1"/>
</dbReference>
<dbReference type="InterPro" id="IPR015421">
    <property type="entry name" value="PyrdxlP-dep_Trfase_major"/>
</dbReference>
<dbReference type="Gene3D" id="3.40.640.10">
    <property type="entry name" value="Type I PLP-dependent aspartate aminotransferase-like (Major domain)"/>
    <property type="match status" value="1"/>
</dbReference>
<dbReference type="Proteomes" id="UP000279275">
    <property type="component" value="Unassembled WGS sequence"/>
</dbReference>
<keyword evidence="5" id="KW-1185">Reference proteome</keyword>
<feature type="domain" description="Aminotransferase class V" evidence="3">
    <location>
        <begin position="20"/>
        <end position="389"/>
    </location>
</feature>
<keyword evidence="2" id="KW-0663">Pyridoxal phosphate</keyword>
<comment type="cofactor">
    <cofactor evidence="1">
        <name>pyridoxal 5'-phosphate</name>
        <dbReference type="ChEBI" id="CHEBI:597326"/>
    </cofactor>
</comment>
<evidence type="ECO:0000313" key="4">
    <source>
        <dbReference type="EMBL" id="RMI33504.1"/>
    </source>
</evidence>
<evidence type="ECO:0000256" key="1">
    <source>
        <dbReference type="ARBA" id="ARBA00001933"/>
    </source>
</evidence>